<accession>A0A7L5EFZ5</accession>
<reference evidence="1 2" key="1">
    <citation type="submission" date="2020-04" db="EMBL/GenBank/DDBJ databases">
        <title>Complete Genomes and Methylome analysis of CBBP consortium that reverse antibiotic-induced susceptibility to vancomycin-resistant Enterococcus faecium infection.</title>
        <authorList>
            <person name="Fomenkov A."/>
            <person name="Zhang Z."/>
            <person name="Pamer E."/>
            <person name="Roberts R.J."/>
        </authorList>
    </citation>
    <scope>NUCLEOTIDE SEQUENCE [LARGE SCALE GENOMIC DNA]</scope>
    <source>
        <strain evidence="2">CBBP</strain>
    </source>
</reference>
<dbReference type="AlphaFoldDB" id="A0A7L5EFZ5"/>
<gene>
    <name evidence="1" type="ORF">HHO38_03840</name>
</gene>
<name>A0A7L5EFZ5_PARDI</name>
<dbReference type="EMBL" id="CP051672">
    <property type="protein sequence ID" value="QJE27512.1"/>
    <property type="molecule type" value="Genomic_DNA"/>
</dbReference>
<proteinExistence type="predicted"/>
<evidence type="ECO:0000313" key="1">
    <source>
        <dbReference type="EMBL" id="QJE27512.1"/>
    </source>
</evidence>
<evidence type="ECO:0000313" key="2">
    <source>
        <dbReference type="Proteomes" id="UP000501982"/>
    </source>
</evidence>
<dbReference type="RefSeq" id="WP_170105089.1">
    <property type="nucleotide sequence ID" value="NZ_CP051672.1"/>
</dbReference>
<organism evidence="1 2">
    <name type="scientific">Parabacteroides distasonis</name>
    <dbReference type="NCBI Taxonomy" id="823"/>
    <lineage>
        <taxon>Bacteria</taxon>
        <taxon>Pseudomonadati</taxon>
        <taxon>Bacteroidota</taxon>
        <taxon>Bacteroidia</taxon>
        <taxon>Bacteroidales</taxon>
        <taxon>Tannerellaceae</taxon>
        <taxon>Parabacteroides</taxon>
    </lineage>
</organism>
<dbReference type="Proteomes" id="UP000501982">
    <property type="component" value="Chromosome"/>
</dbReference>
<sequence>MDDKELKKYINDPMWQIKSKIVIQQQQFEMWLKKLFYLNDALHKEYDLFYQELFIVILFQTITEGYSYLVNNLNTISKTKNKYWIDWHKRLIASIGEIKSKFSSNEFAYLEYRRHNACHIFQNGYEIIQDNGTIKKKEELLINQALNIQKICKN</sequence>
<protein>
    <submittedName>
        <fullName evidence="1">Uncharacterized protein</fullName>
    </submittedName>
</protein>